<proteinExistence type="predicted"/>
<accession>A0A167NG02</accession>
<gene>
    <name evidence="1" type="ORF">N473_07180</name>
</gene>
<comment type="caution">
    <text evidence="1">The sequence shown here is derived from an EMBL/GenBank/DDBJ whole genome shotgun (WGS) entry which is preliminary data.</text>
</comment>
<protein>
    <submittedName>
        <fullName evidence="1">Uncharacterized protein</fullName>
    </submittedName>
</protein>
<organism evidence="1 2">
    <name type="scientific">Pseudoalteromonas luteoviolacea CPMOR-1</name>
    <dbReference type="NCBI Taxonomy" id="1365248"/>
    <lineage>
        <taxon>Bacteria</taxon>
        <taxon>Pseudomonadati</taxon>
        <taxon>Pseudomonadota</taxon>
        <taxon>Gammaproteobacteria</taxon>
        <taxon>Alteromonadales</taxon>
        <taxon>Pseudoalteromonadaceae</taxon>
        <taxon>Pseudoalteromonas</taxon>
    </lineage>
</organism>
<evidence type="ECO:0000313" key="2">
    <source>
        <dbReference type="Proteomes" id="UP000076486"/>
    </source>
</evidence>
<dbReference type="PATRIC" id="fig|1365248.3.peg.103"/>
<dbReference type="Proteomes" id="UP000076486">
    <property type="component" value="Unassembled WGS sequence"/>
</dbReference>
<dbReference type="EMBL" id="AUYC01000002">
    <property type="protein sequence ID" value="KZN68199.1"/>
    <property type="molecule type" value="Genomic_DNA"/>
</dbReference>
<sequence>MLKHLFRWQVGRQKSGYQKMLLLGARWPIKFDVYLLKFPEGCEVPEHVDEVSSGRHFRLNLVLKKANKGGGVCVSDTTLRVR</sequence>
<name>A0A167NG02_9GAMM</name>
<dbReference type="AlphaFoldDB" id="A0A167NG02"/>
<reference evidence="1 2" key="1">
    <citation type="submission" date="2013-07" db="EMBL/GenBank/DDBJ databases">
        <title>Comparative Genomic and Metabolomic Analysis of Twelve Strains of Pseudoalteromonas luteoviolacea.</title>
        <authorList>
            <person name="Vynne N.G."/>
            <person name="Mansson M."/>
            <person name="Gram L."/>
        </authorList>
    </citation>
    <scope>NUCLEOTIDE SEQUENCE [LARGE SCALE GENOMIC DNA]</scope>
    <source>
        <strain evidence="1 2">CPMOR-1</strain>
    </source>
</reference>
<evidence type="ECO:0000313" key="1">
    <source>
        <dbReference type="EMBL" id="KZN68199.1"/>
    </source>
</evidence>